<dbReference type="InterPro" id="IPR019546">
    <property type="entry name" value="TAT_signal_bac_arc"/>
</dbReference>
<dbReference type="NCBIfam" id="TIGR01409">
    <property type="entry name" value="TAT_signal_seq"/>
    <property type="match status" value="1"/>
</dbReference>
<protein>
    <submittedName>
        <fullName evidence="1">Twin-arginine translocation signal domain-containing protein</fullName>
    </submittedName>
</protein>
<name>A0ABX6P461_9BURK</name>
<gene>
    <name evidence="1" type="ORF">HK414_11330</name>
</gene>
<dbReference type="InterPro" id="IPR006311">
    <property type="entry name" value="TAT_signal"/>
</dbReference>
<dbReference type="EMBL" id="CP053418">
    <property type="protein sequence ID" value="QJW84215.1"/>
    <property type="molecule type" value="Genomic_DNA"/>
</dbReference>
<keyword evidence="2" id="KW-1185">Reference proteome</keyword>
<evidence type="ECO:0000313" key="1">
    <source>
        <dbReference type="EMBL" id="QJW84215.1"/>
    </source>
</evidence>
<dbReference type="Proteomes" id="UP000500826">
    <property type="component" value="Chromosome"/>
</dbReference>
<organism evidence="1 2">
    <name type="scientific">Ramlibacter terrae</name>
    <dbReference type="NCBI Taxonomy" id="2732511"/>
    <lineage>
        <taxon>Bacteria</taxon>
        <taxon>Pseudomonadati</taxon>
        <taxon>Pseudomonadota</taxon>
        <taxon>Betaproteobacteria</taxon>
        <taxon>Burkholderiales</taxon>
        <taxon>Comamonadaceae</taxon>
        <taxon>Ramlibacter</taxon>
    </lineage>
</organism>
<reference evidence="1 2" key="1">
    <citation type="submission" date="2020-05" db="EMBL/GenBank/DDBJ databases">
        <title>Ramlibacter rhizophilus sp. nov., isolated from rhizosphere soil of national flower Mugunghwa from South Korea.</title>
        <authorList>
            <person name="Zheng-Fei Y."/>
            <person name="Huan T."/>
        </authorList>
    </citation>
    <scope>NUCLEOTIDE SEQUENCE [LARGE SCALE GENOMIC DNA]</scope>
    <source>
        <strain evidence="1 2">H242</strain>
    </source>
</reference>
<evidence type="ECO:0000313" key="2">
    <source>
        <dbReference type="Proteomes" id="UP000500826"/>
    </source>
</evidence>
<accession>A0ABX6P461</accession>
<sequence length="36" mass="3709">MQSTRLTRRDILRAAAAAGATGFGGWRMPGPGPPSP</sequence>
<dbReference type="PROSITE" id="PS51318">
    <property type="entry name" value="TAT"/>
    <property type="match status" value="1"/>
</dbReference>
<proteinExistence type="predicted"/>